<dbReference type="Gene3D" id="3.40.630.30">
    <property type="match status" value="1"/>
</dbReference>
<dbReference type="SUPFAM" id="SSF55729">
    <property type="entry name" value="Acyl-CoA N-acyltransferases (Nat)"/>
    <property type="match status" value="1"/>
</dbReference>
<dbReference type="Pfam" id="PF00765">
    <property type="entry name" value="Autoind_synth"/>
    <property type="match status" value="1"/>
</dbReference>
<dbReference type="AlphaFoldDB" id="A0A2H0WL20"/>
<keyword evidence="3" id="KW-0949">S-adenosyl-L-methionine</keyword>
<evidence type="ECO:0000256" key="2">
    <source>
        <dbReference type="ARBA" id="ARBA00022679"/>
    </source>
</evidence>
<evidence type="ECO:0008006" key="7">
    <source>
        <dbReference type="Google" id="ProtNLM"/>
    </source>
</evidence>
<dbReference type="InterPro" id="IPR001690">
    <property type="entry name" value="Autoind_synthase"/>
</dbReference>
<dbReference type="GO" id="GO:0007165">
    <property type="term" value="P:signal transduction"/>
    <property type="evidence" value="ECO:0007669"/>
    <property type="project" value="TreeGrafter"/>
</dbReference>
<evidence type="ECO:0000313" key="5">
    <source>
        <dbReference type="EMBL" id="PIS13373.1"/>
    </source>
</evidence>
<dbReference type="GO" id="GO:0009372">
    <property type="term" value="P:quorum sensing"/>
    <property type="evidence" value="ECO:0007669"/>
    <property type="project" value="UniProtKB-KW"/>
</dbReference>
<organism evidence="5 6">
    <name type="scientific">Candidatus Tagabacteria bacterium CG09_land_8_20_14_0_10_41_14</name>
    <dbReference type="NCBI Taxonomy" id="1975021"/>
    <lineage>
        <taxon>Bacteria</taxon>
        <taxon>Candidatus Tagaibacteriota</taxon>
    </lineage>
</organism>
<dbReference type="Proteomes" id="UP000230353">
    <property type="component" value="Unassembled WGS sequence"/>
</dbReference>
<keyword evidence="4" id="KW-0071">Autoinducer synthesis</keyword>
<proteinExistence type="predicted"/>
<protein>
    <recommendedName>
        <fullName evidence="7">N-acetyltransferase domain-containing protein</fullName>
    </recommendedName>
</protein>
<dbReference type="PANTHER" id="PTHR39322:SF1">
    <property type="entry name" value="ISOVALERYL-HOMOSERINE LACTONE SYNTHASE"/>
    <property type="match status" value="1"/>
</dbReference>
<dbReference type="PANTHER" id="PTHR39322">
    <property type="entry name" value="ACYL-HOMOSERINE-LACTONE SYNTHASE"/>
    <property type="match status" value="1"/>
</dbReference>
<evidence type="ECO:0000256" key="3">
    <source>
        <dbReference type="ARBA" id="ARBA00022691"/>
    </source>
</evidence>
<reference evidence="6" key="1">
    <citation type="submission" date="2017-09" db="EMBL/GenBank/DDBJ databases">
        <title>Depth-based differentiation of microbial function through sediment-hosted aquifers and enrichment of novel symbionts in the deep terrestrial subsurface.</title>
        <authorList>
            <person name="Probst A.J."/>
            <person name="Ladd B."/>
            <person name="Jarett J.K."/>
            <person name="Geller-Mcgrath D.E."/>
            <person name="Sieber C.M.K."/>
            <person name="Emerson J.B."/>
            <person name="Anantharaman K."/>
            <person name="Thomas B.C."/>
            <person name="Malmstrom R."/>
            <person name="Stieglmeier M."/>
            <person name="Klingl A."/>
            <person name="Woyke T."/>
            <person name="Ryan C.M."/>
            <person name="Banfield J.F."/>
        </authorList>
    </citation>
    <scope>NUCLEOTIDE SEQUENCE [LARGE SCALE GENOMIC DNA]</scope>
</reference>
<dbReference type="InterPro" id="IPR016181">
    <property type="entry name" value="Acyl_CoA_acyltransferase"/>
</dbReference>
<gene>
    <name evidence="5" type="ORF">COT67_02280</name>
</gene>
<dbReference type="GO" id="GO:0016740">
    <property type="term" value="F:transferase activity"/>
    <property type="evidence" value="ECO:0007669"/>
    <property type="project" value="UniProtKB-KW"/>
</dbReference>
<name>A0A2H0WL20_9BACT</name>
<comment type="caution">
    <text evidence="5">The sequence shown here is derived from an EMBL/GenBank/DDBJ whole genome shotgun (WGS) entry which is preliminary data.</text>
</comment>
<sequence>MIQPIIKTFKLIFAVFQDLIINLNGLLFRLTGGDNNVIIFEGDNVDNELENAYQLRRKVFVKELGWVSEEKEKDIYDTHAIHFVAHKKGSVAGYVRLISSGNSFMLENEFKDLLTKSDLVTLHARKDEAAEISRLVLEKKLRNRYLSFWLRILLYRTIYQWSLKHEIRYWYMVVSSRFLKHLQKLFPCRSIGISKEYNKGHGVTVAAVLDLREAEKKIQREHPNLYRWFRNKTARSK</sequence>
<evidence type="ECO:0000313" key="6">
    <source>
        <dbReference type="Proteomes" id="UP000230353"/>
    </source>
</evidence>
<keyword evidence="1" id="KW-0673">Quorum sensing</keyword>
<keyword evidence="2" id="KW-0808">Transferase</keyword>
<accession>A0A2H0WL20</accession>
<dbReference type="EMBL" id="PEZL01000032">
    <property type="protein sequence ID" value="PIS13373.1"/>
    <property type="molecule type" value="Genomic_DNA"/>
</dbReference>
<evidence type="ECO:0000256" key="4">
    <source>
        <dbReference type="ARBA" id="ARBA00022929"/>
    </source>
</evidence>
<evidence type="ECO:0000256" key="1">
    <source>
        <dbReference type="ARBA" id="ARBA00022654"/>
    </source>
</evidence>